<comment type="caution">
    <text evidence="2">The sequence shown here is derived from an EMBL/GenBank/DDBJ whole genome shotgun (WGS) entry which is preliminary data.</text>
</comment>
<evidence type="ECO:0000313" key="2">
    <source>
        <dbReference type="EMBL" id="TYO99010.1"/>
    </source>
</evidence>
<dbReference type="OrthoDB" id="9772485at2"/>
<dbReference type="NCBIfam" id="NF038229">
    <property type="entry name" value="Glyco4_Geo_Pelo"/>
    <property type="match status" value="1"/>
</dbReference>
<evidence type="ECO:0000313" key="3">
    <source>
        <dbReference type="Proteomes" id="UP000324159"/>
    </source>
</evidence>
<accession>A0A5D3WN37</accession>
<gene>
    <name evidence="2" type="ORF">EDC39_104134</name>
</gene>
<dbReference type="GO" id="GO:0016757">
    <property type="term" value="F:glycosyltransferase activity"/>
    <property type="evidence" value="ECO:0007669"/>
    <property type="project" value="InterPro"/>
</dbReference>
<organism evidence="2 3">
    <name type="scientific">Geothermobacter ehrlichii</name>
    <dbReference type="NCBI Taxonomy" id="213224"/>
    <lineage>
        <taxon>Bacteria</taxon>
        <taxon>Pseudomonadati</taxon>
        <taxon>Thermodesulfobacteriota</taxon>
        <taxon>Desulfuromonadia</taxon>
        <taxon>Desulfuromonadales</taxon>
        <taxon>Geothermobacteraceae</taxon>
        <taxon>Geothermobacter</taxon>
    </lineage>
</organism>
<dbReference type="SUPFAM" id="SSF53756">
    <property type="entry name" value="UDP-Glycosyltransferase/glycogen phosphorylase"/>
    <property type="match status" value="1"/>
</dbReference>
<dbReference type="CDD" id="cd03801">
    <property type="entry name" value="GT4_PimA-like"/>
    <property type="match status" value="1"/>
</dbReference>
<keyword evidence="3" id="KW-1185">Reference proteome</keyword>
<dbReference type="EMBL" id="VNIB01000004">
    <property type="protein sequence ID" value="TYO99010.1"/>
    <property type="molecule type" value="Genomic_DNA"/>
</dbReference>
<dbReference type="Gene3D" id="3.40.50.2000">
    <property type="entry name" value="Glycogen Phosphorylase B"/>
    <property type="match status" value="2"/>
</dbReference>
<dbReference type="Pfam" id="PF00534">
    <property type="entry name" value="Glycos_transf_1"/>
    <property type="match status" value="1"/>
</dbReference>
<dbReference type="PANTHER" id="PTHR46660">
    <property type="match status" value="1"/>
</dbReference>
<name>A0A5D3WN37_9BACT</name>
<dbReference type="RefSeq" id="WP_148895474.1">
    <property type="nucleotide sequence ID" value="NZ_VNIB01000004.1"/>
</dbReference>
<protein>
    <submittedName>
        <fullName evidence="2">Glycosyl transferase family 1</fullName>
    </submittedName>
</protein>
<dbReference type="InterPro" id="IPR052622">
    <property type="entry name" value="Glycosyltransferase_G1"/>
</dbReference>
<feature type="domain" description="Glycosyl transferase family 1" evidence="1">
    <location>
        <begin position="164"/>
        <end position="311"/>
    </location>
</feature>
<sequence>MHLLIVIPRQSRATGNHVTAARFAEQLDKLGWQVRRVETDPINTTAIAGALRQNRPDVALLLHAWRSGHPWLQTPEAKDIPFAVLMTGTDLNRDLDIPEKAAVIHQVRQRAAAVIVQNRLVFEQLRRGGSPWREKLHLLPPGTRLGSQDYPLRERLRMTDDNVLLLLHPASIRPVKGNLELLRMSDHLLGADSAFRLVFCGPVLDRSYAEAFFAALKTRPHACYLGEIPCAAMPAAMCQADLILNNSLSEGVANALVEAATLGRPILARDIPGNRAVVIPEVNGLLYGDETGFHRQARRLLTDPDLRRRLARPDPFSYAAEAEGRLLAAILEAIVSQREART</sequence>
<proteinExistence type="predicted"/>
<dbReference type="PANTHER" id="PTHR46660:SF2">
    <property type="entry name" value="GLYCOSYLTRANSFERASE 1 DOMAIN-CONTAINING PROTEIN 1"/>
    <property type="match status" value="1"/>
</dbReference>
<reference evidence="2 3" key="1">
    <citation type="submission" date="2019-07" db="EMBL/GenBank/DDBJ databases">
        <title>Genomic Encyclopedia of Type Strains, Phase IV (KMG-IV): sequencing the most valuable type-strain genomes for metagenomic binning, comparative biology and taxonomic classification.</title>
        <authorList>
            <person name="Goeker M."/>
        </authorList>
    </citation>
    <scope>NUCLEOTIDE SEQUENCE [LARGE SCALE GENOMIC DNA]</scope>
    <source>
        <strain evidence="2 3">SS015</strain>
    </source>
</reference>
<keyword evidence="2" id="KW-0808">Transferase</keyword>
<dbReference type="AlphaFoldDB" id="A0A5D3WN37"/>
<dbReference type="Proteomes" id="UP000324159">
    <property type="component" value="Unassembled WGS sequence"/>
</dbReference>
<dbReference type="InterPro" id="IPR001296">
    <property type="entry name" value="Glyco_trans_1"/>
</dbReference>
<evidence type="ECO:0000259" key="1">
    <source>
        <dbReference type="Pfam" id="PF00534"/>
    </source>
</evidence>